<keyword evidence="3" id="KW-1185">Reference proteome</keyword>
<dbReference type="AlphaFoldDB" id="A0A9P7QWI6"/>
<protein>
    <submittedName>
        <fullName evidence="2">Uncharacterized protein</fullName>
    </submittedName>
</protein>
<sequence length="67" mass="7864">MNKCMPRHNQTRSNPRCADREPLSMYFPRDAAKSIKRQGESEDEVRVPRQADHRGMILVRGRHEAVF</sequence>
<evidence type="ECO:0000256" key="1">
    <source>
        <dbReference type="SAM" id="MobiDB-lite"/>
    </source>
</evidence>
<evidence type="ECO:0000313" key="2">
    <source>
        <dbReference type="EMBL" id="KAG7044498.1"/>
    </source>
</evidence>
<evidence type="ECO:0000313" key="3">
    <source>
        <dbReference type="Proteomes" id="UP000699042"/>
    </source>
</evidence>
<reference evidence="2" key="1">
    <citation type="submission" date="2021-05" db="EMBL/GenBank/DDBJ databases">
        <title>Comparative genomics of three Colletotrichum scovillei strains and genetic complementation revealed genes involved fungal growth and virulence on chili pepper.</title>
        <authorList>
            <person name="Hsieh D.-K."/>
            <person name="Chuang S.-C."/>
            <person name="Chen C.-Y."/>
            <person name="Chao Y.-T."/>
            <person name="Lu M.-Y.J."/>
            <person name="Lee M.-H."/>
            <person name="Shih M.-C."/>
        </authorList>
    </citation>
    <scope>NUCLEOTIDE SEQUENCE</scope>
    <source>
        <strain evidence="2">Coll-153</strain>
    </source>
</reference>
<dbReference type="EMBL" id="JAESDN010000010">
    <property type="protein sequence ID" value="KAG7044498.1"/>
    <property type="molecule type" value="Genomic_DNA"/>
</dbReference>
<organism evidence="2 3">
    <name type="scientific">Colletotrichum scovillei</name>
    <dbReference type="NCBI Taxonomy" id="1209932"/>
    <lineage>
        <taxon>Eukaryota</taxon>
        <taxon>Fungi</taxon>
        <taxon>Dikarya</taxon>
        <taxon>Ascomycota</taxon>
        <taxon>Pezizomycotina</taxon>
        <taxon>Sordariomycetes</taxon>
        <taxon>Hypocreomycetidae</taxon>
        <taxon>Glomerellales</taxon>
        <taxon>Glomerellaceae</taxon>
        <taxon>Colletotrichum</taxon>
        <taxon>Colletotrichum acutatum species complex</taxon>
    </lineage>
</organism>
<comment type="caution">
    <text evidence="2">The sequence shown here is derived from an EMBL/GenBank/DDBJ whole genome shotgun (WGS) entry which is preliminary data.</text>
</comment>
<feature type="region of interest" description="Disordered" evidence="1">
    <location>
        <begin position="1"/>
        <end position="22"/>
    </location>
</feature>
<gene>
    <name evidence="2" type="ORF">JMJ77_003960</name>
</gene>
<name>A0A9P7QWI6_9PEZI</name>
<feature type="compositionally biased region" description="Basic residues" evidence="1">
    <location>
        <begin position="1"/>
        <end position="10"/>
    </location>
</feature>
<proteinExistence type="predicted"/>
<accession>A0A9P7QWI6</accession>
<dbReference type="Proteomes" id="UP000699042">
    <property type="component" value="Unassembled WGS sequence"/>
</dbReference>